<dbReference type="NCBIfam" id="TIGR01462">
    <property type="entry name" value="greA"/>
    <property type="match status" value="1"/>
</dbReference>
<comment type="function">
    <text evidence="6 8 9">Necessary for efficient RNA polymerase transcription elongation past template-encoded arresting sites. The arresting sites in DNA have the property of trapping a certain fraction of elongating RNA polymerases that pass through, resulting in locked ternary complexes. Cleavage of the nascent transcript by cleavage factors such as GreA or GreB allows the resumption of elongation from the new 3'terminus. GreA releases sequences of 2 to 3 nucleotides.</text>
</comment>
<dbReference type="HAMAP" id="MF_00105">
    <property type="entry name" value="GreA_GreB"/>
    <property type="match status" value="1"/>
</dbReference>
<evidence type="ECO:0000313" key="13">
    <source>
        <dbReference type="Proteomes" id="UP001431693"/>
    </source>
</evidence>
<dbReference type="PIRSF" id="PIRSF006092">
    <property type="entry name" value="GreA_GreB"/>
    <property type="match status" value="1"/>
</dbReference>
<dbReference type="GO" id="GO:0003746">
    <property type="term" value="F:translation elongation factor activity"/>
    <property type="evidence" value="ECO:0007669"/>
    <property type="project" value="UniProtKB-KW"/>
</dbReference>
<dbReference type="SUPFAM" id="SSF46557">
    <property type="entry name" value="GreA transcript cleavage protein, N-terminal domain"/>
    <property type="match status" value="1"/>
</dbReference>
<dbReference type="Pfam" id="PF03449">
    <property type="entry name" value="GreA_GreB_N"/>
    <property type="match status" value="1"/>
</dbReference>
<dbReference type="PROSITE" id="PS00829">
    <property type="entry name" value="GREAB_1"/>
    <property type="match status" value="1"/>
</dbReference>
<sequence length="157" mass="17202">MQSSEIILTPDGRAKLEEELLWREGEHAKEITESIKTAKDFGDLSENAEYDAAKEEQARNEARCNEIRKILATAKIVENAGTGTVSIGCTVTIKDQTTGKDMAFTIVGTTETDSLKHRISNESPVGSALMGRRKGDEVTVTAPNGSVRTYTIEKIER</sequence>
<reference evidence="12" key="1">
    <citation type="submission" date="2023-05" db="EMBL/GenBank/DDBJ databases">
        <title>[olsenella] sp. nov., isolated from a pig farm feces dump.</title>
        <authorList>
            <person name="Chang Y.-H."/>
        </authorList>
    </citation>
    <scope>NUCLEOTIDE SEQUENCE</scope>
    <source>
        <strain evidence="12">YH-ols2217</strain>
    </source>
</reference>
<accession>A0ABT6ZKP4</accession>
<dbReference type="InterPro" id="IPR036805">
    <property type="entry name" value="Tscrpt_elong_fac_GreA/B_N_sf"/>
</dbReference>
<dbReference type="Gene3D" id="3.10.50.30">
    <property type="entry name" value="Transcription elongation factor, GreA/GreB, C-terminal domain"/>
    <property type="match status" value="1"/>
</dbReference>
<dbReference type="SUPFAM" id="SSF54534">
    <property type="entry name" value="FKBP-like"/>
    <property type="match status" value="1"/>
</dbReference>
<evidence type="ECO:0000256" key="4">
    <source>
        <dbReference type="ARBA" id="ARBA00023125"/>
    </source>
</evidence>
<dbReference type="PANTHER" id="PTHR30437">
    <property type="entry name" value="TRANSCRIPTION ELONGATION FACTOR GREA"/>
    <property type="match status" value="1"/>
</dbReference>
<keyword evidence="5 8" id="KW-0804">Transcription</keyword>
<comment type="caution">
    <text evidence="12">The sequence shown here is derived from an EMBL/GenBank/DDBJ whole genome shotgun (WGS) entry which is preliminary data.</text>
</comment>
<evidence type="ECO:0000256" key="7">
    <source>
        <dbReference type="ARBA" id="ARBA00030776"/>
    </source>
</evidence>
<evidence type="ECO:0000313" key="12">
    <source>
        <dbReference type="EMBL" id="MDJ1129619.1"/>
    </source>
</evidence>
<evidence type="ECO:0000256" key="3">
    <source>
        <dbReference type="ARBA" id="ARBA00023015"/>
    </source>
</evidence>
<dbReference type="InterPro" id="IPR022691">
    <property type="entry name" value="Tscrpt_elong_fac_GreA/B_N"/>
</dbReference>
<protein>
    <recommendedName>
        <fullName evidence="2 8">Transcription elongation factor GreA</fullName>
    </recommendedName>
    <alternativeName>
        <fullName evidence="7 8">Transcript cleavage factor GreA</fullName>
    </alternativeName>
</protein>
<dbReference type="Proteomes" id="UP001431693">
    <property type="component" value="Unassembled WGS sequence"/>
</dbReference>
<organism evidence="12 13">
    <name type="scientific">Kribbibacterium absianum</name>
    <dbReference type="NCBI Taxonomy" id="3044210"/>
    <lineage>
        <taxon>Bacteria</taxon>
        <taxon>Bacillati</taxon>
        <taxon>Actinomycetota</taxon>
        <taxon>Coriobacteriia</taxon>
        <taxon>Coriobacteriales</taxon>
        <taxon>Kribbibacteriaceae</taxon>
        <taxon>Kribbibacterium</taxon>
    </lineage>
</organism>
<dbReference type="PANTHER" id="PTHR30437:SF4">
    <property type="entry name" value="TRANSCRIPTION ELONGATION FACTOR GREA"/>
    <property type="match status" value="1"/>
</dbReference>
<feature type="domain" description="Transcription elongation factor GreA/GreB N-terminal" evidence="11">
    <location>
        <begin position="6"/>
        <end position="76"/>
    </location>
</feature>
<dbReference type="InterPro" id="IPR001437">
    <property type="entry name" value="Tscrpt_elong_fac_GreA/B_C"/>
</dbReference>
<evidence type="ECO:0000256" key="2">
    <source>
        <dbReference type="ARBA" id="ARBA00013729"/>
    </source>
</evidence>
<evidence type="ECO:0000259" key="11">
    <source>
        <dbReference type="Pfam" id="PF03449"/>
    </source>
</evidence>
<evidence type="ECO:0000256" key="1">
    <source>
        <dbReference type="ARBA" id="ARBA00008213"/>
    </source>
</evidence>
<proteinExistence type="inferred from homology"/>
<keyword evidence="13" id="KW-1185">Reference proteome</keyword>
<dbReference type="InterPro" id="IPR028624">
    <property type="entry name" value="Tscrpt_elong_fac_GreA/B"/>
</dbReference>
<dbReference type="Gene3D" id="1.10.287.180">
    <property type="entry name" value="Transcription elongation factor, GreA/GreB, N-terminal domain"/>
    <property type="match status" value="1"/>
</dbReference>
<comment type="similarity">
    <text evidence="1 8 9">Belongs to the GreA/GreB family.</text>
</comment>
<dbReference type="NCBIfam" id="NF001263">
    <property type="entry name" value="PRK00226.1-4"/>
    <property type="match status" value="1"/>
</dbReference>
<dbReference type="RefSeq" id="WP_283712746.1">
    <property type="nucleotide sequence ID" value="NZ_JASJEW010000002.1"/>
</dbReference>
<dbReference type="Pfam" id="PF01272">
    <property type="entry name" value="GreA_GreB"/>
    <property type="match status" value="1"/>
</dbReference>
<gene>
    <name evidence="8 12" type="primary">greA</name>
    <name evidence="12" type="ORF">QJ043_05930</name>
</gene>
<evidence type="ECO:0000256" key="9">
    <source>
        <dbReference type="RuleBase" id="RU000556"/>
    </source>
</evidence>
<name>A0ABT6ZKP4_9ACTN</name>
<keyword evidence="12" id="KW-0251">Elongation factor</keyword>
<dbReference type="EMBL" id="JASJEX010000003">
    <property type="protein sequence ID" value="MDJ1129619.1"/>
    <property type="molecule type" value="Genomic_DNA"/>
</dbReference>
<evidence type="ECO:0000256" key="5">
    <source>
        <dbReference type="ARBA" id="ARBA00023163"/>
    </source>
</evidence>
<evidence type="ECO:0000259" key="10">
    <source>
        <dbReference type="Pfam" id="PF01272"/>
    </source>
</evidence>
<dbReference type="InterPro" id="IPR018151">
    <property type="entry name" value="TF_GreA/GreB_CS"/>
</dbReference>
<evidence type="ECO:0000256" key="6">
    <source>
        <dbReference type="ARBA" id="ARBA00024916"/>
    </source>
</evidence>
<dbReference type="InterPro" id="IPR006359">
    <property type="entry name" value="Tscrpt_elong_fac_GreA"/>
</dbReference>
<keyword evidence="3 8" id="KW-0805">Transcription regulation</keyword>
<keyword evidence="12" id="KW-0648">Protein biosynthesis</keyword>
<feature type="domain" description="Transcription elongation factor GreA/GreB C-terminal" evidence="10">
    <location>
        <begin position="82"/>
        <end position="156"/>
    </location>
</feature>
<evidence type="ECO:0000256" key="8">
    <source>
        <dbReference type="HAMAP-Rule" id="MF_00105"/>
    </source>
</evidence>
<dbReference type="InterPro" id="IPR036953">
    <property type="entry name" value="GreA/GreB_C_sf"/>
</dbReference>
<dbReference type="InterPro" id="IPR023459">
    <property type="entry name" value="Tscrpt_elong_fac_GreA/B_fam"/>
</dbReference>
<keyword evidence="4 8" id="KW-0238">DNA-binding</keyword>